<dbReference type="Pfam" id="PF00583">
    <property type="entry name" value="Acetyltransf_1"/>
    <property type="match status" value="1"/>
</dbReference>
<dbReference type="Proteomes" id="UP001385951">
    <property type="component" value="Unassembled WGS sequence"/>
</dbReference>
<evidence type="ECO:0000259" key="1">
    <source>
        <dbReference type="PROSITE" id="PS51186"/>
    </source>
</evidence>
<feature type="domain" description="N-acetyltransferase" evidence="1">
    <location>
        <begin position="3"/>
        <end position="159"/>
    </location>
</feature>
<dbReference type="Gene3D" id="3.40.630.30">
    <property type="match status" value="1"/>
</dbReference>
<name>A0AAW0FSP7_9APHY</name>
<dbReference type="AlphaFoldDB" id="A0AAW0FSP7"/>
<dbReference type="EMBL" id="JASBNA010000036">
    <property type="protein sequence ID" value="KAK7682322.1"/>
    <property type="molecule type" value="Genomic_DNA"/>
</dbReference>
<keyword evidence="3" id="KW-1185">Reference proteome</keyword>
<accession>A0AAW0FSP7</accession>
<evidence type="ECO:0000313" key="2">
    <source>
        <dbReference type="EMBL" id="KAK7682322.1"/>
    </source>
</evidence>
<organism evidence="2 3">
    <name type="scientific">Cerrena zonata</name>
    <dbReference type="NCBI Taxonomy" id="2478898"/>
    <lineage>
        <taxon>Eukaryota</taxon>
        <taxon>Fungi</taxon>
        <taxon>Dikarya</taxon>
        <taxon>Basidiomycota</taxon>
        <taxon>Agaricomycotina</taxon>
        <taxon>Agaricomycetes</taxon>
        <taxon>Polyporales</taxon>
        <taxon>Cerrenaceae</taxon>
        <taxon>Cerrena</taxon>
    </lineage>
</organism>
<reference evidence="2 3" key="1">
    <citation type="submission" date="2022-09" db="EMBL/GenBank/DDBJ databases">
        <authorList>
            <person name="Palmer J.M."/>
        </authorList>
    </citation>
    <scope>NUCLEOTIDE SEQUENCE [LARGE SCALE GENOMIC DNA]</scope>
    <source>
        <strain evidence="2 3">DSM 7382</strain>
    </source>
</reference>
<sequence>MNSDIRICPILVEQTVPLRHTVLWPDKPESHVRLPEDDWGYHFGAFISTSDAPVAVISLFKEPLPPIPHTEQREGAVDSTNAARFRKFACDPTYQGRGVGTTLLRYVFDAAQEQFGCNVIWCDARLATAGWYERRGMEKFGPVFYKSEVEYIRMKTNLTTLEHK</sequence>
<proteinExistence type="predicted"/>
<protein>
    <recommendedName>
        <fullName evidence="1">N-acetyltransferase domain-containing protein</fullName>
    </recommendedName>
</protein>
<dbReference type="SUPFAM" id="SSF55729">
    <property type="entry name" value="Acyl-CoA N-acyltransferases (Nat)"/>
    <property type="match status" value="1"/>
</dbReference>
<comment type="caution">
    <text evidence="2">The sequence shown here is derived from an EMBL/GenBank/DDBJ whole genome shotgun (WGS) entry which is preliminary data.</text>
</comment>
<dbReference type="InterPro" id="IPR000182">
    <property type="entry name" value="GNAT_dom"/>
</dbReference>
<dbReference type="InterPro" id="IPR016181">
    <property type="entry name" value="Acyl_CoA_acyltransferase"/>
</dbReference>
<evidence type="ECO:0000313" key="3">
    <source>
        <dbReference type="Proteomes" id="UP001385951"/>
    </source>
</evidence>
<gene>
    <name evidence="2" type="ORF">QCA50_014526</name>
</gene>
<dbReference type="GO" id="GO:0016747">
    <property type="term" value="F:acyltransferase activity, transferring groups other than amino-acyl groups"/>
    <property type="evidence" value="ECO:0007669"/>
    <property type="project" value="InterPro"/>
</dbReference>
<dbReference type="PROSITE" id="PS51186">
    <property type="entry name" value="GNAT"/>
    <property type="match status" value="1"/>
</dbReference>
<dbReference type="CDD" id="cd04301">
    <property type="entry name" value="NAT_SF"/>
    <property type="match status" value="1"/>
</dbReference>